<evidence type="ECO:0000256" key="2">
    <source>
        <dbReference type="SAM" id="MobiDB-lite"/>
    </source>
</evidence>
<feature type="region of interest" description="Disordered" evidence="2">
    <location>
        <begin position="1"/>
        <end position="31"/>
    </location>
</feature>
<organism evidence="3 4">
    <name type="scientific">Amblyomma americanum</name>
    <name type="common">Lone star tick</name>
    <dbReference type="NCBI Taxonomy" id="6943"/>
    <lineage>
        <taxon>Eukaryota</taxon>
        <taxon>Metazoa</taxon>
        <taxon>Ecdysozoa</taxon>
        <taxon>Arthropoda</taxon>
        <taxon>Chelicerata</taxon>
        <taxon>Arachnida</taxon>
        <taxon>Acari</taxon>
        <taxon>Parasitiformes</taxon>
        <taxon>Ixodida</taxon>
        <taxon>Ixodoidea</taxon>
        <taxon>Ixodidae</taxon>
        <taxon>Amblyomminae</taxon>
        <taxon>Amblyomma</taxon>
    </lineage>
</organism>
<proteinExistence type="predicted"/>
<name>A0AAQ4CZD7_AMBAM</name>
<accession>A0AAQ4CZD7</accession>
<dbReference type="Proteomes" id="UP001321473">
    <property type="component" value="Unassembled WGS sequence"/>
</dbReference>
<dbReference type="AlphaFoldDB" id="A0AAQ4CZD7"/>
<sequence>MTSLPKERAQSRAQDATRKTRQEKNHRDSNLDLPALYLAKGSLFGWISAPGSDTSSEGSAGDFALGDETVDEFPYVKISRAEMKKQRAMLANIEQKLKFVAKNLTEKSVVMPEVMLNKFLEVEQIKCEMRKMQEENRRLKEEVHRRDEFIRANGLELSGAGAGLVIQQAFEPFEDTSVLQEQQQNACLPNNSQRQAKDAMRRKMLRDAQMEEKKRKHKQRPAEEEHAWPRENAFSVDKPRARPMTHATETEDWEHELRADDVESLEHDSTEHLEKVINRFKGGIREGHLEDPD</sequence>
<reference evidence="3 4" key="1">
    <citation type="journal article" date="2023" name="Arcadia Sci">
        <title>De novo assembly of a long-read Amblyomma americanum tick genome.</title>
        <authorList>
            <person name="Chou S."/>
            <person name="Poskanzer K.E."/>
            <person name="Rollins M."/>
            <person name="Thuy-Boun P.S."/>
        </authorList>
    </citation>
    <scope>NUCLEOTIDE SEQUENCE [LARGE SCALE GENOMIC DNA]</scope>
    <source>
        <strain evidence="3">F_SG_1</strain>
        <tissue evidence="3">Salivary glands</tissue>
    </source>
</reference>
<gene>
    <name evidence="3" type="ORF">V5799_001722</name>
</gene>
<feature type="compositionally biased region" description="Basic and acidic residues" evidence="2">
    <location>
        <begin position="220"/>
        <end position="229"/>
    </location>
</feature>
<feature type="region of interest" description="Disordered" evidence="2">
    <location>
        <begin position="208"/>
        <end position="254"/>
    </location>
</feature>
<evidence type="ECO:0000313" key="4">
    <source>
        <dbReference type="Proteomes" id="UP001321473"/>
    </source>
</evidence>
<dbReference type="EMBL" id="JARKHS020036632">
    <property type="protein sequence ID" value="KAK8755577.1"/>
    <property type="molecule type" value="Genomic_DNA"/>
</dbReference>
<comment type="caution">
    <text evidence="3">The sequence shown here is derived from an EMBL/GenBank/DDBJ whole genome shotgun (WGS) entry which is preliminary data.</text>
</comment>
<feature type="compositionally biased region" description="Basic and acidic residues" evidence="2">
    <location>
        <begin position="1"/>
        <end position="30"/>
    </location>
</feature>
<protein>
    <submittedName>
        <fullName evidence="3">Uncharacterized protein</fullName>
    </submittedName>
</protein>
<feature type="coiled-coil region" evidence="1">
    <location>
        <begin position="76"/>
        <end position="142"/>
    </location>
</feature>
<evidence type="ECO:0000256" key="1">
    <source>
        <dbReference type="SAM" id="Coils"/>
    </source>
</evidence>
<keyword evidence="4" id="KW-1185">Reference proteome</keyword>
<evidence type="ECO:0000313" key="3">
    <source>
        <dbReference type="EMBL" id="KAK8755577.1"/>
    </source>
</evidence>
<keyword evidence="1" id="KW-0175">Coiled coil</keyword>